<evidence type="ECO:0000259" key="4">
    <source>
        <dbReference type="PROSITE" id="PS50234"/>
    </source>
</evidence>
<dbReference type="CDD" id="cd04047">
    <property type="entry name" value="C2B_Copine"/>
    <property type="match status" value="1"/>
</dbReference>
<dbReference type="GO" id="GO:0071277">
    <property type="term" value="P:cellular response to calcium ion"/>
    <property type="evidence" value="ECO:0007669"/>
    <property type="project" value="TreeGrafter"/>
</dbReference>
<dbReference type="PROSITE" id="PS50004">
    <property type="entry name" value="C2"/>
    <property type="match status" value="2"/>
</dbReference>
<dbReference type="InterPro" id="IPR045052">
    <property type="entry name" value="Copine"/>
</dbReference>
<dbReference type="GO" id="GO:0005886">
    <property type="term" value="C:plasma membrane"/>
    <property type="evidence" value="ECO:0007669"/>
    <property type="project" value="TreeGrafter"/>
</dbReference>
<evidence type="ECO:0000313" key="6">
    <source>
        <dbReference type="Proteomes" id="UP000179807"/>
    </source>
</evidence>
<evidence type="ECO:0000256" key="1">
    <source>
        <dbReference type="ARBA" id="ARBA00009048"/>
    </source>
</evidence>
<comment type="caution">
    <text evidence="5">The sequence shown here is derived from an EMBL/GenBank/DDBJ whole genome shotgun (WGS) entry which is preliminary data.</text>
</comment>
<feature type="domain" description="C2" evidence="3">
    <location>
        <begin position="11"/>
        <end position="142"/>
    </location>
</feature>
<dbReference type="InterPro" id="IPR000008">
    <property type="entry name" value="C2_dom"/>
</dbReference>
<dbReference type="Gene3D" id="2.60.40.150">
    <property type="entry name" value="C2 domain"/>
    <property type="match status" value="2"/>
</dbReference>
<reference evidence="5" key="1">
    <citation type="submission" date="2016-10" db="EMBL/GenBank/DDBJ databases">
        <authorList>
            <person name="Benchimol M."/>
            <person name="Almeida L.G."/>
            <person name="Vasconcelos A.T."/>
            <person name="Perreira-Neves A."/>
            <person name="Rosa I.A."/>
            <person name="Tasca T."/>
            <person name="Bogo M.R."/>
            <person name="de Souza W."/>
        </authorList>
    </citation>
    <scope>NUCLEOTIDE SEQUENCE [LARGE SCALE GENOMIC DNA]</scope>
    <source>
        <strain evidence="5">K</strain>
    </source>
</reference>
<dbReference type="RefSeq" id="XP_068356941.1">
    <property type="nucleotide sequence ID" value="XM_068490127.1"/>
</dbReference>
<feature type="domain" description="C2" evidence="3">
    <location>
        <begin position="152"/>
        <end position="275"/>
    </location>
</feature>
<name>A0A1J4K2T8_9EUKA</name>
<evidence type="ECO:0000259" key="3">
    <source>
        <dbReference type="PROSITE" id="PS50004"/>
    </source>
</evidence>
<dbReference type="InterPro" id="IPR002035">
    <property type="entry name" value="VWF_A"/>
</dbReference>
<dbReference type="PANTHER" id="PTHR10857">
    <property type="entry name" value="COPINE"/>
    <property type="match status" value="1"/>
</dbReference>
<dbReference type="Proteomes" id="UP000179807">
    <property type="component" value="Unassembled WGS sequence"/>
</dbReference>
<dbReference type="EMBL" id="MLAK01000815">
    <property type="protein sequence ID" value="OHT03805.1"/>
    <property type="molecule type" value="Genomic_DNA"/>
</dbReference>
<dbReference type="PROSITE" id="PS50234">
    <property type="entry name" value="VWFA"/>
    <property type="match status" value="1"/>
</dbReference>
<dbReference type="OrthoDB" id="5855668at2759"/>
<dbReference type="AlphaFoldDB" id="A0A1J4K2T8"/>
<comment type="similarity">
    <text evidence="1">Belongs to the copine family.</text>
</comment>
<sequence length="543" mass="60587">MNIAYGARTKTLSQINISTESVNAIEIFDQAEANPVLNIHVACKDVIKLDIGSPSDPMCVLSIPINGSYQEVARTEVIYDDPNPQWVKFFQAAYVFETHQPLRFEVYDCDSEKAALSSHDYVGYADTDVQTLVSNGATELKIELKHPSQRNKRGTLIIVTEQNTSCGSIITGKLACSKLKKMKTFSKNNPYYIIAKPSESGRDLPVFRSEVACKTFQTQFKDFQIPLQVISNGDLEAPISIQIMDFQKRKPGKLIGKASMSLSSLMEQTGRDIEIVDEKRKKTGFIKFINLQVVRKPTFYDYLRSGIQLNLVTAIDFTASNRDPRDPQSLHYIAQGQMNQYETCINNVGSVICPYDTDQLFPVYGFGGKINGRVEHCFPLTFNPSNPNVQGLPGILQAYRNSLMSVQLSGPTLFAPIIRNATQVAQISFQESRTYTILMILTDGIINDMRETIDAIVDATDSPLSIIIVGIGNADFQAMDQLDADDVPLLSSRGVRMKRDIVQFVPFTRFLKNGGFGLAEEVLAEVPKQVDDYCSTHNFIPQF</sequence>
<dbReference type="Pfam" id="PF07002">
    <property type="entry name" value="Copine"/>
    <property type="match status" value="1"/>
</dbReference>
<dbReference type="InterPro" id="IPR010734">
    <property type="entry name" value="Copine_C"/>
</dbReference>
<organism evidence="5 6">
    <name type="scientific">Tritrichomonas foetus</name>
    <dbReference type="NCBI Taxonomy" id="1144522"/>
    <lineage>
        <taxon>Eukaryota</taxon>
        <taxon>Metamonada</taxon>
        <taxon>Parabasalia</taxon>
        <taxon>Tritrichomonadida</taxon>
        <taxon>Tritrichomonadidae</taxon>
        <taxon>Tritrichomonas</taxon>
    </lineage>
</organism>
<protein>
    <submittedName>
        <fullName evidence="5">Copine family protein</fullName>
    </submittedName>
</protein>
<dbReference type="GeneID" id="94824831"/>
<dbReference type="CDD" id="cd04048">
    <property type="entry name" value="C2A_Copine"/>
    <property type="match status" value="1"/>
</dbReference>
<proteinExistence type="inferred from homology"/>
<evidence type="ECO:0000313" key="5">
    <source>
        <dbReference type="EMBL" id="OHT03805.1"/>
    </source>
</evidence>
<dbReference type="InterPro" id="IPR036465">
    <property type="entry name" value="vWFA_dom_sf"/>
</dbReference>
<dbReference type="PANTHER" id="PTHR10857:SF106">
    <property type="entry name" value="C2 DOMAIN-CONTAINING PROTEIN"/>
    <property type="match status" value="1"/>
</dbReference>
<dbReference type="SUPFAM" id="SSF49562">
    <property type="entry name" value="C2 domain (Calcium/lipid-binding domain, CaLB)"/>
    <property type="match status" value="2"/>
</dbReference>
<keyword evidence="2" id="KW-0677">Repeat</keyword>
<dbReference type="InterPro" id="IPR037768">
    <property type="entry name" value="C2B_Copine"/>
</dbReference>
<keyword evidence="6" id="KW-1185">Reference proteome</keyword>
<dbReference type="SMART" id="SM00327">
    <property type="entry name" value="VWA"/>
    <property type="match status" value="1"/>
</dbReference>
<evidence type="ECO:0000256" key="2">
    <source>
        <dbReference type="ARBA" id="ARBA00022737"/>
    </source>
</evidence>
<dbReference type="Pfam" id="PF00168">
    <property type="entry name" value="C2"/>
    <property type="match status" value="2"/>
</dbReference>
<dbReference type="VEuPathDB" id="TrichDB:TRFO_01491"/>
<accession>A0A1J4K2T8</accession>
<feature type="domain" description="VWFA" evidence="4">
    <location>
        <begin position="310"/>
        <end position="522"/>
    </location>
</feature>
<dbReference type="GO" id="GO:0005544">
    <property type="term" value="F:calcium-dependent phospholipid binding"/>
    <property type="evidence" value="ECO:0007669"/>
    <property type="project" value="InterPro"/>
</dbReference>
<dbReference type="SMART" id="SM00239">
    <property type="entry name" value="C2"/>
    <property type="match status" value="2"/>
</dbReference>
<gene>
    <name evidence="5" type="ORF">TRFO_01491</name>
</gene>
<dbReference type="SUPFAM" id="SSF53300">
    <property type="entry name" value="vWA-like"/>
    <property type="match status" value="1"/>
</dbReference>
<dbReference type="InterPro" id="IPR035892">
    <property type="entry name" value="C2_domain_sf"/>
</dbReference>